<keyword evidence="1" id="KW-0175">Coiled coil</keyword>
<keyword evidence="2" id="KW-0472">Membrane</keyword>
<evidence type="ECO:0008006" key="5">
    <source>
        <dbReference type="Google" id="ProtNLM"/>
    </source>
</evidence>
<dbReference type="Proteomes" id="UP000460412">
    <property type="component" value="Unassembled WGS sequence"/>
</dbReference>
<accession>A0A7X3MLU7</accession>
<keyword evidence="2" id="KW-0812">Transmembrane</keyword>
<evidence type="ECO:0000256" key="2">
    <source>
        <dbReference type="SAM" id="Phobius"/>
    </source>
</evidence>
<feature type="coiled-coil region" evidence="1">
    <location>
        <begin position="353"/>
        <end position="380"/>
    </location>
</feature>
<organism evidence="3 4">
    <name type="scientific">Sporofaciens musculi</name>
    <dbReference type="NCBI Taxonomy" id="2681861"/>
    <lineage>
        <taxon>Bacteria</taxon>
        <taxon>Bacillati</taxon>
        <taxon>Bacillota</taxon>
        <taxon>Clostridia</taxon>
        <taxon>Lachnospirales</taxon>
        <taxon>Lachnospiraceae</taxon>
        <taxon>Sporofaciens</taxon>
    </lineage>
</organism>
<proteinExistence type="predicted"/>
<protein>
    <recommendedName>
        <fullName evidence="5">Competence protein A</fullName>
    </recommendedName>
</protein>
<dbReference type="AlphaFoldDB" id="A0A7X3MLU7"/>
<dbReference type="RefSeq" id="WP_159756018.1">
    <property type="nucleotide sequence ID" value="NZ_CASSPE010000016.1"/>
</dbReference>
<keyword evidence="4" id="KW-1185">Reference proteome</keyword>
<keyword evidence="2" id="KW-1133">Transmembrane helix</keyword>
<evidence type="ECO:0000313" key="3">
    <source>
        <dbReference type="EMBL" id="MXP78826.1"/>
    </source>
</evidence>
<dbReference type="EMBL" id="WUQX01000001">
    <property type="protein sequence ID" value="MXP78826.1"/>
    <property type="molecule type" value="Genomic_DNA"/>
</dbReference>
<reference evidence="3 4" key="1">
    <citation type="submission" date="2019-12" db="EMBL/GenBank/DDBJ databases">
        <title>Sporaefaciens musculi gen. nov., sp. nov., a novel bacterium isolated from the caecum of an obese mouse.</title>
        <authorList>
            <person name="Rasmussen T.S."/>
            <person name="Streidl T."/>
            <person name="Hitch T.C.A."/>
            <person name="Wortmann E."/>
            <person name="Deptula P."/>
            <person name="Hansen M."/>
            <person name="Nielsen D.S."/>
            <person name="Clavel T."/>
            <person name="Vogensen F.K."/>
        </authorList>
    </citation>
    <scope>NUCLEOTIDE SEQUENCE [LARGE SCALE GENOMIC DNA]</scope>
    <source>
        <strain evidence="3 4">WCA-9-b2</strain>
    </source>
</reference>
<evidence type="ECO:0000256" key="1">
    <source>
        <dbReference type="SAM" id="Coils"/>
    </source>
</evidence>
<gene>
    <name evidence="3" type="ORF">GN277_26835</name>
</gene>
<comment type="caution">
    <text evidence="3">The sequence shown here is derived from an EMBL/GenBank/DDBJ whole genome shotgun (WGS) entry which is preliminary data.</text>
</comment>
<sequence>MSHTVIVFQEDCILMAAGREGKYPAVTEVERFDLQGQGDSFDRWRQALERMTSRQRIEQVRLVLPGNLCVTRILKLPDSRGKQLSEMAEREVQENFRNEITDYSVIRREKKIGVDICAGGAEQGNLENFLRICRETGLHVSGITVPMEGYLKLMQCLEDFHERTAIYLFFEAGSMMSILCQKGQYLYSSRTRLFSEAGTLDFGTEIVRSISGIIQFYAGRSQEEPITEVCYAGCPDEDFEASVEGIRNLNLDVSPMVIDRRISLPGQEKATDWISCIGALIRSTRKEKQIDLSSAGGKSEEKGERTWKLVRHLAMPGVIALIGVVLTVGIGLVNYVVSGKNQSKQEWIESIKREGTYQKAQELEERLKKLENGIASVKLSDQNLSSYPEFSGGVLRRIEGVGGSQIGLQITDFDAETGLLLFDANSLAVIDVSNYILRLQETGLFHTVDYTGYIFEDGWYTLSLSCTMEGRVYKGGAQ</sequence>
<evidence type="ECO:0000313" key="4">
    <source>
        <dbReference type="Proteomes" id="UP000460412"/>
    </source>
</evidence>
<feature type="transmembrane region" description="Helical" evidence="2">
    <location>
        <begin position="313"/>
        <end position="337"/>
    </location>
</feature>
<name>A0A7X3MLU7_9FIRM</name>